<dbReference type="EMBL" id="CP092873">
    <property type="protein sequence ID" value="UYV74409.1"/>
    <property type="molecule type" value="Genomic_DNA"/>
</dbReference>
<dbReference type="Proteomes" id="UP001235939">
    <property type="component" value="Chromosome 11"/>
</dbReference>
<evidence type="ECO:0000313" key="14">
    <source>
        <dbReference type="EMBL" id="UYV74409.1"/>
    </source>
</evidence>
<keyword evidence="5" id="KW-0328">Glycosyltransferase</keyword>
<evidence type="ECO:0000256" key="3">
    <source>
        <dbReference type="ARBA" id="ARBA00006739"/>
    </source>
</evidence>
<evidence type="ECO:0000256" key="1">
    <source>
        <dbReference type="ARBA" id="ARBA00004389"/>
    </source>
</evidence>
<feature type="domain" description="Glycosyltransferase 2-like" evidence="13">
    <location>
        <begin position="73"/>
        <end position="179"/>
    </location>
</feature>
<evidence type="ECO:0000256" key="6">
    <source>
        <dbReference type="ARBA" id="ARBA00022679"/>
    </source>
</evidence>
<keyword evidence="8" id="KW-0256">Endoplasmic reticulum</keyword>
<comment type="pathway">
    <text evidence="2">Protein modification; protein glycosylation.</text>
</comment>
<dbReference type="InterPro" id="IPR001173">
    <property type="entry name" value="Glyco_trans_2-like"/>
</dbReference>
<keyword evidence="10" id="KW-1133">Transmembrane helix</keyword>
<comment type="similarity">
    <text evidence="3">Belongs to the glycosyltransferase 2 family.</text>
</comment>
<evidence type="ECO:0000256" key="2">
    <source>
        <dbReference type="ARBA" id="ARBA00004922"/>
    </source>
</evidence>
<comment type="catalytic activity">
    <reaction evidence="12">
        <text>a di-trans,poly-cis-dolichyl phosphate + UDP-alpha-D-glucose = a di-trans,poly-cis-dolichyl beta-D-glucosyl phosphate + UDP</text>
        <dbReference type="Rhea" id="RHEA:15401"/>
        <dbReference type="Rhea" id="RHEA-COMP:19498"/>
        <dbReference type="Rhea" id="RHEA-COMP:19502"/>
        <dbReference type="ChEBI" id="CHEBI:57525"/>
        <dbReference type="ChEBI" id="CHEBI:57683"/>
        <dbReference type="ChEBI" id="CHEBI:58223"/>
        <dbReference type="ChEBI" id="CHEBI:58885"/>
        <dbReference type="EC" id="2.4.1.117"/>
    </reaction>
    <physiologicalReaction direction="left-to-right" evidence="12">
        <dbReference type="Rhea" id="RHEA:15402"/>
    </physiologicalReaction>
</comment>
<evidence type="ECO:0000256" key="10">
    <source>
        <dbReference type="ARBA" id="ARBA00022989"/>
    </source>
</evidence>
<keyword evidence="15" id="KW-1185">Reference proteome</keyword>
<keyword evidence="7" id="KW-0812">Transmembrane</keyword>
<evidence type="ECO:0000256" key="12">
    <source>
        <dbReference type="ARBA" id="ARBA00045097"/>
    </source>
</evidence>
<evidence type="ECO:0000256" key="4">
    <source>
        <dbReference type="ARBA" id="ARBA00012583"/>
    </source>
</evidence>
<dbReference type="Gene3D" id="3.90.550.10">
    <property type="entry name" value="Spore Coat Polysaccharide Biosynthesis Protein SpsA, Chain A"/>
    <property type="match status" value="1"/>
</dbReference>
<reference evidence="14 15" key="1">
    <citation type="submission" date="2022-01" db="EMBL/GenBank/DDBJ databases">
        <title>A chromosomal length assembly of Cordylochernes scorpioides.</title>
        <authorList>
            <person name="Zeh D."/>
            <person name="Zeh J."/>
        </authorList>
    </citation>
    <scope>NUCLEOTIDE SEQUENCE [LARGE SCALE GENOMIC DNA]</scope>
    <source>
        <strain evidence="14">IN4F17</strain>
        <tissue evidence="14">Whole Body</tissue>
    </source>
</reference>
<dbReference type="CDD" id="cd04188">
    <property type="entry name" value="DPG_synthase"/>
    <property type="match status" value="1"/>
</dbReference>
<evidence type="ECO:0000259" key="13">
    <source>
        <dbReference type="Pfam" id="PF00535"/>
    </source>
</evidence>
<evidence type="ECO:0000256" key="8">
    <source>
        <dbReference type="ARBA" id="ARBA00022824"/>
    </source>
</evidence>
<evidence type="ECO:0000256" key="5">
    <source>
        <dbReference type="ARBA" id="ARBA00022676"/>
    </source>
</evidence>
<dbReference type="SUPFAM" id="SSF53448">
    <property type="entry name" value="Nucleotide-diphospho-sugar transferases"/>
    <property type="match status" value="1"/>
</dbReference>
<dbReference type="PANTHER" id="PTHR10859:SF91">
    <property type="entry name" value="DOLICHYL-PHOSPHATE BETA-GLUCOSYLTRANSFERASE"/>
    <property type="match status" value="1"/>
</dbReference>
<proteinExistence type="inferred from homology"/>
<evidence type="ECO:0000256" key="9">
    <source>
        <dbReference type="ARBA" id="ARBA00022968"/>
    </source>
</evidence>
<dbReference type="InterPro" id="IPR029044">
    <property type="entry name" value="Nucleotide-diphossugar_trans"/>
</dbReference>
<gene>
    <name evidence="14" type="ORF">LAZ67_11003454</name>
</gene>
<protein>
    <recommendedName>
        <fullName evidence="4">dolichyl-phosphate beta-glucosyltransferase</fullName>
        <ecNumber evidence="4">2.4.1.117</ecNumber>
    </recommendedName>
</protein>
<evidence type="ECO:0000256" key="11">
    <source>
        <dbReference type="ARBA" id="ARBA00023136"/>
    </source>
</evidence>
<comment type="subcellular location">
    <subcellularLocation>
        <location evidence="1">Endoplasmic reticulum membrane</location>
        <topology evidence="1">Single-pass membrane protein</topology>
    </subcellularLocation>
</comment>
<dbReference type="Pfam" id="PF00535">
    <property type="entry name" value="Glycos_transf_2"/>
    <property type="match status" value="1"/>
</dbReference>
<keyword evidence="11" id="KW-0472">Membrane</keyword>
<keyword evidence="6" id="KW-0808">Transferase</keyword>
<dbReference type="PANTHER" id="PTHR10859">
    <property type="entry name" value="GLYCOSYL TRANSFERASE"/>
    <property type="match status" value="1"/>
</dbReference>
<dbReference type="EC" id="2.4.1.117" evidence="4"/>
<organism evidence="14 15">
    <name type="scientific">Cordylochernes scorpioides</name>
    <dbReference type="NCBI Taxonomy" id="51811"/>
    <lineage>
        <taxon>Eukaryota</taxon>
        <taxon>Metazoa</taxon>
        <taxon>Ecdysozoa</taxon>
        <taxon>Arthropoda</taxon>
        <taxon>Chelicerata</taxon>
        <taxon>Arachnida</taxon>
        <taxon>Pseudoscorpiones</taxon>
        <taxon>Cheliferoidea</taxon>
        <taxon>Chernetidae</taxon>
        <taxon>Cordylochernes</taxon>
    </lineage>
</organism>
<sequence length="361" mass="41197">MVELDRVFNVSPHACDPAFQSPEHLQLCLYLRTTSSPIPSILRLDGEKSYLDPSTSQVSPLPSIKDPPTKDLTVVIPAYNEESRLPIMLEECLEYLESRKKSGLDYEVLIVDDGSRDGTTRVGLQYSKKYTPEYVRVLTLQKNRGKGGAVRLGMLSGRGRLLLLADADGATEFKEYSKLEKSVAKVFGLYKFYKAAVRRRLIESPNVVVHLDEEIHVVQAMIFMNPKVIAIGSRAHLEKESIAQRSPFRNLLMYGFHAMVWIFGVRGIKDTQCGFKLFAREAASRLFSALHVERWAFDVELLYMAKELGYQVEEVAVRWTEIEGSKLVPIYSWLEMAKDLILLRLRYVIGAWKILDKEKHH</sequence>
<evidence type="ECO:0000313" key="15">
    <source>
        <dbReference type="Proteomes" id="UP001235939"/>
    </source>
</evidence>
<dbReference type="InterPro" id="IPR035518">
    <property type="entry name" value="DPG_synthase"/>
</dbReference>
<evidence type="ECO:0000256" key="7">
    <source>
        <dbReference type="ARBA" id="ARBA00022692"/>
    </source>
</evidence>
<keyword evidence="9" id="KW-0735">Signal-anchor</keyword>
<accession>A0ABY6L0L9</accession>
<name>A0ABY6L0L9_9ARAC</name>